<dbReference type="Proteomes" id="UP000541444">
    <property type="component" value="Unassembled WGS sequence"/>
</dbReference>
<protein>
    <submittedName>
        <fullName evidence="2">Uncharacterized protein</fullName>
    </submittedName>
</protein>
<evidence type="ECO:0000256" key="1">
    <source>
        <dbReference type="SAM" id="MobiDB-lite"/>
    </source>
</evidence>
<name>A0A7J7L8Y0_9MAGN</name>
<gene>
    <name evidence="2" type="ORF">GIB67_010779</name>
</gene>
<sequence length="106" mass="11541">MAYNKASFNLKKEVNLDVTVEQCKTRWKTLKVFEVDNEGVEFVYSNIDERTLNRASSSTTSIGASASSTGASAPRKNRVRRDSLDTNDGVIKKLALAADKLAGNVG</sequence>
<reference evidence="2 3" key="1">
    <citation type="journal article" date="2020" name="IScience">
        <title>Genome Sequencing of the Endangered Kingdonia uniflora (Circaeasteraceae, Ranunculales) Reveals Potential Mechanisms of Evolutionary Specialization.</title>
        <authorList>
            <person name="Sun Y."/>
            <person name="Deng T."/>
            <person name="Zhang A."/>
            <person name="Moore M.J."/>
            <person name="Landis J.B."/>
            <person name="Lin N."/>
            <person name="Zhang H."/>
            <person name="Zhang X."/>
            <person name="Huang J."/>
            <person name="Zhang X."/>
            <person name="Sun H."/>
            <person name="Wang H."/>
        </authorList>
    </citation>
    <scope>NUCLEOTIDE SEQUENCE [LARGE SCALE GENOMIC DNA]</scope>
    <source>
        <strain evidence="2">TB1705</strain>
        <tissue evidence="2">Leaf</tissue>
    </source>
</reference>
<keyword evidence="3" id="KW-1185">Reference proteome</keyword>
<evidence type="ECO:0000313" key="3">
    <source>
        <dbReference type="Proteomes" id="UP000541444"/>
    </source>
</evidence>
<proteinExistence type="predicted"/>
<dbReference type="AlphaFoldDB" id="A0A7J7L8Y0"/>
<feature type="region of interest" description="Disordered" evidence="1">
    <location>
        <begin position="54"/>
        <end position="84"/>
    </location>
</feature>
<comment type="caution">
    <text evidence="2">The sequence shown here is derived from an EMBL/GenBank/DDBJ whole genome shotgun (WGS) entry which is preliminary data.</text>
</comment>
<dbReference type="EMBL" id="JACGCM010002535">
    <property type="protein sequence ID" value="KAF6139053.1"/>
    <property type="molecule type" value="Genomic_DNA"/>
</dbReference>
<evidence type="ECO:0000313" key="2">
    <source>
        <dbReference type="EMBL" id="KAF6139053.1"/>
    </source>
</evidence>
<organism evidence="2 3">
    <name type="scientific">Kingdonia uniflora</name>
    <dbReference type="NCBI Taxonomy" id="39325"/>
    <lineage>
        <taxon>Eukaryota</taxon>
        <taxon>Viridiplantae</taxon>
        <taxon>Streptophyta</taxon>
        <taxon>Embryophyta</taxon>
        <taxon>Tracheophyta</taxon>
        <taxon>Spermatophyta</taxon>
        <taxon>Magnoliopsida</taxon>
        <taxon>Ranunculales</taxon>
        <taxon>Circaeasteraceae</taxon>
        <taxon>Kingdonia</taxon>
    </lineage>
</organism>
<feature type="compositionally biased region" description="Low complexity" evidence="1">
    <location>
        <begin position="55"/>
        <end position="73"/>
    </location>
</feature>
<accession>A0A7J7L8Y0</accession>